<evidence type="ECO:0000256" key="1">
    <source>
        <dbReference type="ARBA" id="ARBA00001913"/>
    </source>
</evidence>
<dbReference type="InterPro" id="IPR011009">
    <property type="entry name" value="Kinase-like_dom_sf"/>
</dbReference>
<evidence type="ECO:0000256" key="20">
    <source>
        <dbReference type="ARBA" id="ARBA00030959"/>
    </source>
</evidence>
<dbReference type="GO" id="GO:0046872">
    <property type="term" value="F:metal ion binding"/>
    <property type="evidence" value="ECO:0007669"/>
    <property type="project" value="UniProtKB-KW"/>
</dbReference>
<evidence type="ECO:0000256" key="7">
    <source>
        <dbReference type="ARBA" id="ARBA00022490"/>
    </source>
</evidence>
<dbReference type="GeneTree" id="ENSGT00940000157879"/>
<reference evidence="26" key="2">
    <citation type="submission" date="2025-08" db="UniProtKB">
        <authorList>
            <consortium name="Ensembl"/>
        </authorList>
    </citation>
    <scope>IDENTIFICATION</scope>
</reference>
<dbReference type="GO" id="GO:0005524">
    <property type="term" value="F:ATP binding"/>
    <property type="evidence" value="ECO:0007669"/>
    <property type="project" value="UniProtKB-UniRule"/>
</dbReference>
<keyword evidence="7" id="KW-0963">Cytoplasm</keyword>
<protein>
    <recommendedName>
        <fullName evidence="6">Myosin light chain kinase, smooth muscle</fullName>
        <ecNumber evidence="5">2.7.11.18</ecNumber>
    </recommendedName>
    <alternativeName>
        <fullName evidence="20">Telokin</fullName>
    </alternativeName>
</protein>
<dbReference type="SUPFAM" id="SSF48726">
    <property type="entry name" value="Immunoglobulin"/>
    <property type="match status" value="9"/>
</dbReference>
<evidence type="ECO:0000256" key="15">
    <source>
        <dbReference type="ARBA" id="ARBA00022837"/>
    </source>
</evidence>
<dbReference type="Gene3D" id="1.10.510.10">
    <property type="entry name" value="Transferase(Phosphotransferase) domain 1"/>
    <property type="match status" value="1"/>
</dbReference>
<evidence type="ECO:0000256" key="13">
    <source>
        <dbReference type="ARBA" id="ARBA00022741"/>
    </source>
</evidence>
<dbReference type="Pfam" id="PF00041">
    <property type="entry name" value="fn3"/>
    <property type="match status" value="1"/>
</dbReference>
<dbReference type="InterPro" id="IPR013098">
    <property type="entry name" value="Ig_I-set"/>
</dbReference>
<dbReference type="GO" id="GO:0004687">
    <property type="term" value="F:myosin light chain kinase activity"/>
    <property type="evidence" value="ECO:0007669"/>
    <property type="project" value="UniProtKB-EC"/>
</dbReference>
<evidence type="ECO:0000256" key="14">
    <source>
        <dbReference type="ARBA" id="ARBA00022777"/>
    </source>
</evidence>
<feature type="compositionally biased region" description="Pro residues" evidence="22">
    <location>
        <begin position="948"/>
        <end position="959"/>
    </location>
</feature>
<dbReference type="GO" id="GO:0045989">
    <property type="term" value="P:positive regulation of striated muscle contraction"/>
    <property type="evidence" value="ECO:0007669"/>
    <property type="project" value="UniProtKB-ARBA"/>
</dbReference>
<dbReference type="Proteomes" id="UP000001645">
    <property type="component" value="Chromosome 7"/>
</dbReference>
<keyword evidence="13 21" id="KW-0547">Nucleotide-binding</keyword>
<dbReference type="GO" id="GO:0060298">
    <property type="term" value="P:positive regulation of sarcomere organization"/>
    <property type="evidence" value="ECO:0007669"/>
    <property type="project" value="UniProtKB-ARBA"/>
</dbReference>
<feature type="domain" description="Fibronectin type-III" evidence="25">
    <location>
        <begin position="1292"/>
        <end position="1385"/>
    </location>
</feature>
<dbReference type="PANTHER" id="PTHR47633:SF1">
    <property type="entry name" value="MYOSIN LIGHT CHAIN KINASE, SMOOTH MUSCLE"/>
    <property type="match status" value="1"/>
</dbReference>
<keyword evidence="10" id="KW-0808">Transferase</keyword>
<dbReference type="SUPFAM" id="SSF56112">
    <property type="entry name" value="Protein kinase-like (PK-like)"/>
    <property type="match status" value="1"/>
</dbReference>
<dbReference type="FunFam" id="2.60.40.10:FF:000425">
    <property type="entry name" value="Myosin light chain kinase"/>
    <property type="match status" value="1"/>
</dbReference>
<dbReference type="PROSITE" id="PS50853">
    <property type="entry name" value="FN3"/>
    <property type="match status" value="1"/>
</dbReference>
<evidence type="ECO:0000256" key="5">
    <source>
        <dbReference type="ARBA" id="ARBA00012430"/>
    </source>
</evidence>
<feature type="domain" description="Ig-like" evidence="24">
    <location>
        <begin position="156"/>
        <end position="244"/>
    </location>
</feature>
<feature type="domain" description="Ig-like" evidence="24">
    <location>
        <begin position="526"/>
        <end position="611"/>
    </location>
</feature>
<gene>
    <name evidence="26" type="primary">MYLK</name>
</gene>
<feature type="domain" description="Ig-like" evidence="24">
    <location>
        <begin position="427"/>
        <end position="515"/>
    </location>
</feature>
<evidence type="ECO:0000259" key="23">
    <source>
        <dbReference type="PROSITE" id="PS50011"/>
    </source>
</evidence>
<dbReference type="SMART" id="SM00220">
    <property type="entry name" value="S_TKc"/>
    <property type="match status" value="1"/>
</dbReference>
<dbReference type="GO" id="GO:0005737">
    <property type="term" value="C:cytoplasm"/>
    <property type="evidence" value="ECO:0007669"/>
    <property type="project" value="UniProtKB-SubCell"/>
</dbReference>
<dbReference type="CDD" id="cd14191">
    <property type="entry name" value="STKc_MLCK1"/>
    <property type="match status" value="1"/>
</dbReference>
<dbReference type="Bgee" id="ENSMGAG00000012084">
    <property type="expression patterns" value="Expressed in gizzard and 17 other cell types or tissues"/>
</dbReference>
<evidence type="ECO:0000256" key="6">
    <source>
        <dbReference type="ARBA" id="ARBA00021842"/>
    </source>
</evidence>
<dbReference type="InterPro" id="IPR013783">
    <property type="entry name" value="Ig-like_fold"/>
</dbReference>
<dbReference type="SMART" id="SM00409">
    <property type="entry name" value="IG"/>
    <property type="match status" value="9"/>
</dbReference>
<dbReference type="OrthoDB" id="2152335at2759"/>
<evidence type="ECO:0000256" key="10">
    <source>
        <dbReference type="ARBA" id="ARBA00022679"/>
    </source>
</evidence>
<dbReference type="CDD" id="cd05762">
    <property type="entry name" value="IgI_8_hMLCK_like"/>
    <property type="match status" value="1"/>
</dbReference>
<evidence type="ECO:0000256" key="3">
    <source>
        <dbReference type="ARBA" id="ARBA00004496"/>
    </source>
</evidence>
<dbReference type="InterPro" id="IPR003598">
    <property type="entry name" value="Ig_sub2"/>
</dbReference>
<keyword evidence="8" id="KW-0723">Serine/threonine-protein kinase</keyword>
<feature type="compositionally biased region" description="Basic and acidic residues" evidence="22">
    <location>
        <begin position="838"/>
        <end position="852"/>
    </location>
</feature>
<dbReference type="EC" id="2.7.11.18" evidence="5"/>
<dbReference type="Gene3D" id="3.30.200.20">
    <property type="entry name" value="Phosphorylase Kinase, domain 1"/>
    <property type="match status" value="1"/>
</dbReference>
<comment type="cofactor">
    <cofactor evidence="1">
        <name>Ca(2+)</name>
        <dbReference type="ChEBI" id="CHEBI:29108"/>
    </cofactor>
</comment>
<dbReference type="FunFam" id="1.10.510.10:FF:000175">
    <property type="entry name" value="Myosin light chain kinase, smooth muscle"/>
    <property type="match status" value="1"/>
</dbReference>
<keyword evidence="15" id="KW-0106">Calcium</keyword>
<evidence type="ECO:0000259" key="25">
    <source>
        <dbReference type="PROSITE" id="PS50853"/>
    </source>
</evidence>
<dbReference type="InterPro" id="IPR015725">
    <property type="entry name" value="MLCK1_kinase_dom"/>
</dbReference>
<reference evidence="26" key="3">
    <citation type="submission" date="2025-09" db="UniProtKB">
        <authorList>
            <consortium name="Ensembl"/>
        </authorList>
    </citation>
    <scope>IDENTIFICATION</scope>
</reference>
<feature type="domain" description="Ig-like" evidence="24">
    <location>
        <begin position="28"/>
        <end position="117"/>
    </location>
</feature>
<feature type="compositionally biased region" description="Acidic residues" evidence="22">
    <location>
        <begin position="1864"/>
        <end position="1876"/>
    </location>
</feature>
<evidence type="ECO:0000256" key="21">
    <source>
        <dbReference type="PROSITE-ProRule" id="PRU10141"/>
    </source>
</evidence>
<evidence type="ECO:0000256" key="12">
    <source>
        <dbReference type="ARBA" id="ARBA00022737"/>
    </source>
</evidence>
<feature type="region of interest" description="Disordered" evidence="22">
    <location>
        <begin position="358"/>
        <end position="433"/>
    </location>
</feature>
<dbReference type="GO" id="GO:0055013">
    <property type="term" value="P:cardiac muscle cell development"/>
    <property type="evidence" value="ECO:0007669"/>
    <property type="project" value="UniProtKB-ARBA"/>
</dbReference>
<name>A0A803YB13_MELGA</name>
<evidence type="ECO:0000256" key="18">
    <source>
        <dbReference type="ARBA" id="ARBA00022860"/>
    </source>
</evidence>
<dbReference type="GO" id="GO:0003007">
    <property type="term" value="P:heart morphogenesis"/>
    <property type="evidence" value="ECO:0007669"/>
    <property type="project" value="UniProtKB-ARBA"/>
</dbReference>
<feature type="region of interest" description="Disordered" evidence="22">
    <location>
        <begin position="319"/>
        <end position="345"/>
    </location>
</feature>
<dbReference type="Gene3D" id="2.60.40.10">
    <property type="entry name" value="Immunoglobulins"/>
    <property type="match status" value="10"/>
</dbReference>
<dbReference type="CDD" id="cd00063">
    <property type="entry name" value="FN3"/>
    <property type="match status" value="1"/>
</dbReference>
<accession>A0A803YB13</accession>
<dbReference type="FunFam" id="2.60.40.10:FF:000147">
    <property type="entry name" value="Myosin light chain kinase"/>
    <property type="match status" value="1"/>
</dbReference>
<dbReference type="Pfam" id="PF00069">
    <property type="entry name" value="Pkinase"/>
    <property type="match status" value="1"/>
</dbReference>
<dbReference type="InterPro" id="IPR000719">
    <property type="entry name" value="Prot_kinase_dom"/>
</dbReference>
<dbReference type="FunFam" id="2.60.40.10:FF:000107">
    <property type="entry name" value="Myosin, light chain kinase a"/>
    <property type="match status" value="2"/>
</dbReference>
<keyword evidence="16 21" id="KW-0067">ATP-binding</keyword>
<dbReference type="PROSITE" id="PS50011">
    <property type="entry name" value="PROTEIN_KINASE_DOM"/>
    <property type="match status" value="1"/>
</dbReference>
<comment type="cofactor">
    <cofactor evidence="2">
        <name>Mg(2+)</name>
        <dbReference type="ChEBI" id="CHEBI:18420"/>
    </cofactor>
</comment>
<dbReference type="FunFam" id="2.60.40.10:FF:000145">
    <property type="entry name" value="Myosin light chain kinase, smooth muscle"/>
    <property type="match status" value="1"/>
</dbReference>
<dbReference type="InterPro" id="IPR036116">
    <property type="entry name" value="FN3_sf"/>
</dbReference>
<evidence type="ECO:0000256" key="22">
    <source>
        <dbReference type="SAM" id="MobiDB-lite"/>
    </source>
</evidence>
<feature type="compositionally biased region" description="Basic and acidic residues" evidence="22">
    <location>
        <begin position="1010"/>
        <end position="1021"/>
    </location>
</feature>
<comment type="subcellular location">
    <subcellularLocation>
        <location evidence="3">Cytoplasm</location>
    </subcellularLocation>
</comment>
<feature type="region of interest" description="Disordered" evidence="22">
    <location>
        <begin position="806"/>
        <end position="852"/>
    </location>
</feature>
<evidence type="ECO:0000256" key="4">
    <source>
        <dbReference type="ARBA" id="ARBA00006692"/>
    </source>
</evidence>
<dbReference type="SUPFAM" id="SSF49265">
    <property type="entry name" value="Fibronectin type III"/>
    <property type="match status" value="1"/>
</dbReference>
<dbReference type="InterPro" id="IPR036179">
    <property type="entry name" value="Ig-like_dom_sf"/>
</dbReference>
<comment type="similarity">
    <text evidence="4">Belongs to the protein kinase superfamily. CAMK Ser/Thr protein kinase family.</text>
</comment>
<feature type="domain" description="Ig-like" evidence="24">
    <location>
        <begin position="635"/>
        <end position="723"/>
    </location>
</feature>
<keyword evidence="18" id="KW-0112">Calmodulin-binding</keyword>
<dbReference type="PANTHER" id="PTHR47633">
    <property type="entry name" value="IMMUNOGLOBULIN"/>
    <property type="match status" value="1"/>
</dbReference>
<evidence type="ECO:0000256" key="11">
    <source>
        <dbReference type="ARBA" id="ARBA00022723"/>
    </source>
</evidence>
<dbReference type="FunFam" id="3.30.200.20:FF:000198">
    <property type="entry name" value="Myosin light chain kinase, smooth muscle"/>
    <property type="match status" value="1"/>
</dbReference>
<keyword evidence="9" id="KW-0597">Phosphoprotein</keyword>
<dbReference type="GO" id="GO:0005516">
    <property type="term" value="F:calmodulin binding"/>
    <property type="evidence" value="ECO:0007669"/>
    <property type="project" value="UniProtKB-KW"/>
</dbReference>
<dbReference type="Ensembl" id="ENSMGAT00000030249.1">
    <property type="protein sequence ID" value="ENSMGAP00000028960.1"/>
    <property type="gene ID" value="ENSMGAG00000012084.3"/>
</dbReference>
<keyword evidence="19" id="KW-0393">Immunoglobulin domain</keyword>
<dbReference type="InterPro" id="IPR007110">
    <property type="entry name" value="Ig-like_dom"/>
</dbReference>
<dbReference type="Pfam" id="PF07679">
    <property type="entry name" value="I-set"/>
    <property type="match status" value="9"/>
</dbReference>
<feature type="region of interest" description="Disordered" evidence="22">
    <location>
        <begin position="1036"/>
        <end position="1056"/>
    </location>
</feature>
<keyword evidence="27" id="KW-1185">Reference proteome</keyword>
<feature type="domain" description="Ig-like" evidence="24">
    <location>
        <begin position="733"/>
        <end position="803"/>
    </location>
</feature>
<dbReference type="CDD" id="cd20973">
    <property type="entry name" value="IgI_telokin-like"/>
    <property type="match status" value="1"/>
</dbReference>
<keyword evidence="14" id="KW-0418">Kinase</keyword>
<dbReference type="SMART" id="SM00060">
    <property type="entry name" value="FN3"/>
    <property type="match status" value="1"/>
</dbReference>
<feature type="domain" description="Ig-like" evidence="24">
    <location>
        <begin position="1765"/>
        <end position="1856"/>
    </location>
</feature>
<dbReference type="InterPro" id="IPR003961">
    <property type="entry name" value="FN3_dom"/>
</dbReference>
<evidence type="ECO:0000313" key="26">
    <source>
        <dbReference type="Ensembl" id="ENSMGAP00000028960.1"/>
    </source>
</evidence>
<dbReference type="InterPro" id="IPR008271">
    <property type="entry name" value="Ser/Thr_kinase_AS"/>
</dbReference>
<keyword evidence="17" id="KW-0460">Magnesium</keyword>
<proteinExistence type="inferred from homology"/>
<feature type="region of interest" description="Disordered" evidence="22">
    <location>
        <begin position="918"/>
        <end position="1021"/>
    </location>
</feature>
<dbReference type="FunFam" id="2.60.40.10:FF:001127">
    <property type="entry name" value="Myosin, light chain kinase a"/>
    <property type="match status" value="1"/>
</dbReference>
<feature type="domain" description="Ig-like" evidence="24">
    <location>
        <begin position="1196"/>
        <end position="1284"/>
    </location>
</feature>
<keyword evidence="11" id="KW-0479">Metal-binding</keyword>
<evidence type="ECO:0000256" key="17">
    <source>
        <dbReference type="ARBA" id="ARBA00022842"/>
    </source>
</evidence>
<dbReference type="Pfam" id="PF16620">
    <property type="entry name" value="23ISL"/>
    <property type="match status" value="1"/>
</dbReference>
<sequence>MGDVKLVTSTRVSKTSLTLSPSVPAEAPAFTLPPRNIRVQLGATARFEGKVRGYPEPQITWYRNGHPLPEGDHYVVDHSIRGIFSLVVKGVQEGDSGKYTCEAANDGGVRQVTVELTVEGNSLKKYSLPSSAKTPGGRLSVPPVELRPSIWGESPPKFATKPNRVVVREGQTGKFSCKITGRPQPQVTWSKGDIHLQQNERFNMFEKTGIHYLEIQNVQLADAGIYTCMVVNSAGKASVSAELTVQGPDKTDTHAQPICMPPKPTMLATKAIENSDFKQATSNGIAKELKSSSTELMVETKDRVSAKKETFYISREAKDVKQGQNQEANVAPLQESRGTKAPQVLQKTSSTITLQAVKVQPEPKAEPQTTFIRQAEDRKRTVQPLMTTQENPSLTGQASPRSREAENRAGARKTVKEEKREPLGIPPQFESCPQNLEASEGQEIKFKSKVSGKPKPDVEWFKEGAPIKTGEGVQIYEEDGTHCLWLKKACLGDSGSYSCAAFNPRGQTSTSWFLTVKRSKVEEVAPCFSSVLKGCTVSEGQDFVLQCCVGGVPVPEITWLLNEQPIQYAHSTFEAGVAKLTVQDALPEDDGIYTCLAENTTGRASCSAQVTVKEKKSSKKAESAQAVKLNKTFAPIFLKGLTDLKVMDGSQVIMTVEVSANPCPEIIWLHNGKEIQETEDFHFEKKGNEYSLYIQEVFPEDTGKYTCEAWNELGETQTQATLTVQEPQDGIQPWFISKPRSVTAAAGQNVLISCAIAGDPFPTVHWFKDGQEITPGTGCEILQNEDIFTLILRNVQSRHAGQYEIQLSGRESASSGERRDGGNHGALTFDRTSGFKKSSGETRAAEEEQEDVRGVLKRRVETREHTEESLRQQEAEQLDFRDILGKKVSTKSFSEEDLKEIPAEQMDFRANLQRQVKPKTLSEEERKVHAPQQVDFRSVLAKKGTPKTPLPEKVPPPKPAVTDFRSVLGAKKKPPAENGSASTPAPNARAGSEAQNATPNSEAPAPKPLVKKEEKNDRKCEHGCAVVDGGIIGKKAENKPAASKPTPPQSKGTAPSFTEKLQDAKVADGEKLVLQCRISSDPPATVTWTLDNKVIKSSKSIVISQEGTLCSLIIEKVMPEDRGEYKCIAENAAGKAECVCKVLVEDTSSTKAAKLAEKKTKKPKTTLPPVLSAESSEATVKKKPAPKTPPKAATPPQITQFPEDRKVRAGESVELFAKVVGTAPITCTWMKFRKQIQENEYIKIENAENSSKLTISSTKQEHCGCYTLVVENKLGSRQAQVNLTVVDKPDPPAGTPCASDIRSSSLTLSWYGSSYDGGSAVQSYTVEIWNSVDNKWTDLTTCRSTSFNVQDLQVDREYKFRVRAANVYGISEPSQESEVVKVGEKQEEELKEEEAELSDDEGKETEVNYRTVTINTEQKVSDVYNIEERLGSGKFGQVFRLVEKKTGKVWAGKFFKAYSAKEKENIRDEISIMNCLHHPKLVQCVDAFEEKANIVMVLEMVSGGELFERIIDEDFELTERECIKYMRQISEGVEYIHKQGIVHLDLKPENIMCVNKTGTSIKLIDFGLARRLESAGSLKVLFGTPEFVAPEVINYEPIGYETDMWSIGVICYILVSGLSPFMGDNDNETLANVTSATWDFDDEAFDEISDDAKDFISNLLKKDMKSRLNCTQCLQHPWLQKDTKNMEAKKLSKDRMKKYMARRKWQKTGHAVRAIGRLSSMAMISGMSGRKASGSSPTSPINADKVENEDAFLEEVAEEKPHVKPYFTKTILDMEVVEGSAARFDCKIEGYPDPEVMWFKDDQPVKESRHFQIDYDEEGNCSLTISEVCGDDDAKYTCKAVNSLGEATCTAELLVETMDKEKEEGEGEEDEEEEEE</sequence>
<evidence type="ECO:0000256" key="2">
    <source>
        <dbReference type="ARBA" id="ARBA00001946"/>
    </source>
</evidence>
<reference evidence="26 27" key="1">
    <citation type="journal article" date="2010" name="PLoS Biol.">
        <title>Multi-platform next-generation sequencing of the domestic turkey (Meleagris gallopavo): genome assembly and analysis.</title>
        <authorList>
            <person name="Dalloul R.A."/>
            <person name="Long J.A."/>
            <person name="Zimin A.V."/>
            <person name="Aslam L."/>
            <person name="Beal K."/>
            <person name="Blomberg L.A."/>
            <person name="Bouffard P."/>
            <person name="Burt D.W."/>
            <person name="Crasta O."/>
            <person name="Crooijmans R.P."/>
            <person name="Cooper K."/>
            <person name="Coulombe R.A."/>
            <person name="De S."/>
            <person name="Delany M.E."/>
            <person name="Dodgson J.B."/>
            <person name="Dong J.J."/>
            <person name="Evans C."/>
            <person name="Frederickson K.M."/>
            <person name="Flicek P."/>
            <person name="Florea L."/>
            <person name="Folkerts O."/>
            <person name="Groenen M.A."/>
            <person name="Harkins T.T."/>
            <person name="Herrero J."/>
            <person name="Hoffmann S."/>
            <person name="Megens H.J."/>
            <person name="Jiang A."/>
            <person name="de Jong P."/>
            <person name="Kaiser P."/>
            <person name="Kim H."/>
            <person name="Kim K.W."/>
            <person name="Kim S."/>
            <person name="Langenberger D."/>
            <person name="Lee M.K."/>
            <person name="Lee T."/>
            <person name="Mane S."/>
            <person name="Marcais G."/>
            <person name="Marz M."/>
            <person name="McElroy A.P."/>
            <person name="Modise T."/>
            <person name="Nefedov M."/>
            <person name="Notredame C."/>
            <person name="Paton I.R."/>
            <person name="Payne W.S."/>
            <person name="Pertea G."/>
            <person name="Prickett D."/>
            <person name="Puiu D."/>
            <person name="Qioa D."/>
            <person name="Raineri E."/>
            <person name="Ruffier M."/>
            <person name="Salzberg S.L."/>
            <person name="Schatz M.C."/>
            <person name="Scheuring C."/>
            <person name="Schmidt C.J."/>
            <person name="Schroeder S."/>
            <person name="Searle S.M."/>
            <person name="Smith E.J."/>
            <person name="Smith J."/>
            <person name="Sonstegard T.S."/>
            <person name="Stadler P.F."/>
            <person name="Tafer H."/>
            <person name="Tu Z.J."/>
            <person name="Van Tassell C.P."/>
            <person name="Vilella A.J."/>
            <person name="Williams K.P."/>
            <person name="Yorke J.A."/>
            <person name="Zhang L."/>
            <person name="Zhang H.B."/>
            <person name="Zhang X."/>
            <person name="Zhang Y."/>
            <person name="Reed K.M."/>
        </authorList>
    </citation>
    <scope>NUCLEOTIDE SEQUENCE [LARGE SCALE GENOMIC DNA]</scope>
</reference>
<feature type="binding site" evidence="21">
    <location>
        <position position="1453"/>
    </location>
    <ligand>
        <name>ATP</name>
        <dbReference type="ChEBI" id="CHEBI:30616"/>
    </ligand>
</feature>
<feature type="domain" description="Ig-like" evidence="24">
    <location>
        <begin position="1055"/>
        <end position="1156"/>
    </location>
</feature>
<dbReference type="FunFam" id="2.60.40.10:FF:000080">
    <property type="entry name" value="Myosin light chain kinase, smooth muscle"/>
    <property type="match status" value="3"/>
</dbReference>
<dbReference type="PROSITE" id="PS50835">
    <property type="entry name" value="IG_LIKE"/>
    <property type="match status" value="9"/>
</dbReference>
<dbReference type="InterPro" id="IPR017441">
    <property type="entry name" value="Protein_kinase_ATP_BS"/>
</dbReference>
<evidence type="ECO:0000256" key="9">
    <source>
        <dbReference type="ARBA" id="ARBA00022553"/>
    </source>
</evidence>
<organism evidence="26 27">
    <name type="scientific">Meleagris gallopavo</name>
    <name type="common">Wild turkey</name>
    <dbReference type="NCBI Taxonomy" id="9103"/>
    <lineage>
        <taxon>Eukaryota</taxon>
        <taxon>Metazoa</taxon>
        <taxon>Chordata</taxon>
        <taxon>Craniata</taxon>
        <taxon>Vertebrata</taxon>
        <taxon>Euteleostomi</taxon>
        <taxon>Archelosauria</taxon>
        <taxon>Archosauria</taxon>
        <taxon>Dinosauria</taxon>
        <taxon>Saurischia</taxon>
        <taxon>Theropoda</taxon>
        <taxon>Coelurosauria</taxon>
        <taxon>Aves</taxon>
        <taxon>Neognathae</taxon>
        <taxon>Galloanserae</taxon>
        <taxon>Galliformes</taxon>
        <taxon>Phasianidae</taxon>
        <taxon>Meleagridinae</taxon>
        <taxon>Meleagris</taxon>
    </lineage>
</organism>
<evidence type="ECO:0000256" key="19">
    <source>
        <dbReference type="ARBA" id="ARBA00023319"/>
    </source>
</evidence>
<dbReference type="InterPro" id="IPR003599">
    <property type="entry name" value="Ig_sub"/>
</dbReference>
<feature type="domain" description="Protein kinase" evidence="23">
    <location>
        <begin position="1424"/>
        <end position="1679"/>
    </location>
</feature>
<evidence type="ECO:0000313" key="27">
    <source>
        <dbReference type="Proteomes" id="UP000001645"/>
    </source>
</evidence>
<evidence type="ECO:0000259" key="24">
    <source>
        <dbReference type="PROSITE" id="PS50835"/>
    </source>
</evidence>
<dbReference type="FunFam" id="2.60.40.10:FF:000580">
    <property type="entry name" value="Myosin light chain kinase, smooth muscle"/>
    <property type="match status" value="1"/>
</dbReference>
<dbReference type="SMART" id="SM00408">
    <property type="entry name" value="IGc2"/>
    <property type="match status" value="9"/>
</dbReference>
<dbReference type="PROSITE" id="PS00108">
    <property type="entry name" value="PROTEIN_KINASE_ST"/>
    <property type="match status" value="1"/>
</dbReference>
<keyword evidence="12" id="KW-0677">Repeat</keyword>
<evidence type="ECO:0000256" key="8">
    <source>
        <dbReference type="ARBA" id="ARBA00022527"/>
    </source>
</evidence>
<feature type="region of interest" description="Disordered" evidence="22">
    <location>
        <begin position="1856"/>
        <end position="1876"/>
    </location>
</feature>
<evidence type="ECO:0000256" key="16">
    <source>
        <dbReference type="ARBA" id="ARBA00022840"/>
    </source>
</evidence>
<feature type="region of interest" description="Disordered" evidence="22">
    <location>
        <begin position="1155"/>
        <end position="1204"/>
    </location>
</feature>
<dbReference type="PROSITE" id="PS00107">
    <property type="entry name" value="PROTEIN_KINASE_ATP"/>
    <property type="match status" value="1"/>
</dbReference>
<feature type="compositionally biased region" description="Basic and acidic residues" evidence="22">
    <location>
        <begin position="401"/>
        <end position="422"/>
    </location>
</feature>
<feature type="compositionally biased region" description="Polar residues" evidence="22">
    <location>
        <begin position="384"/>
        <end position="400"/>
    </location>
</feature>